<dbReference type="InParanoid" id="D8TEE7"/>
<dbReference type="HOGENOM" id="CLU_1565545_0_0_1"/>
<name>D8TEE7_SELML</name>
<dbReference type="EMBL" id="GL377741">
    <property type="protein sequence ID" value="EFJ04971.1"/>
    <property type="molecule type" value="Genomic_DNA"/>
</dbReference>
<dbReference type="Proteomes" id="UP000001514">
    <property type="component" value="Unassembled WGS sequence"/>
</dbReference>
<dbReference type="GO" id="GO:0004497">
    <property type="term" value="F:monooxygenase activity"/>
    <property type="evidence" value="ECO:0007669"/>
    <property type="project" value="InterPro"/>
</dbReference>
<dbReference type="GO" id="GO:0016705">
    <property type="term" value="F:oxidoreductase activity, acting on paired donors, with incorporation or reduction of molecular oxygen"/>
    <property type="evidence" value="ECO:0007669"/>
    <property type="project" value="InterPro"/>
</dbReference>
<organism evidence="2">
    <name type="scientific">Selaginella moellendorffii</name>
    <name type="common">Spikemoss</name>
    <dbReference type="NCBI Taxonomy" id="88036"/>
    <lineage>
        <taxon>Eukaryota</taxon>
        <taxon>Viridiplantae</taxon>
        <taxon>Streptophyta</taxon>
        <taxon>Embryophyta</taxon>
        <taxon>Tracheophyta</taxon>
        <taxon>Lycopodiopsida</taxon>
        <taxon>Selaginellales</taxon>
        <taxon>Selaginellaceae</taxon>
        <taxon>Selaginella</taxon>
    </lineage>
</organism>
<keyword evidence="2" id="KW-1185">Reference proteome</keyword>
<dbReference type="Gene3D" id="1.10.630.10">
    <property type="entry name" value="Cytochrome P450"/>
    <property type="match status" value="1"/>
</dbReference>
<dbReference type="InterPro" id="IPR036396">
    <property type="entry name" value="Cyt_P450_sf"/>
</dbReference>
<dbReference type="SUPFAM" id="SSF48264">
    <property type="entry name" value="Cytochrome P450"/>
    <property type="match status" value="1"/>
</dbReference>
<dbReference type="GO" id="GO:0005506">
    <property type="term" value="F:iron ion binding"/>
    <property type="evidence" value="ECO:0007669"/>
    <property type="project" value="InterPro"/>
</dbReference>
<dbReference type="AlphaFoldDB" id="D8TEE7"/>
<dbReference type="GO" id="GO:0020037">
    <property type="term" value="F:heme binding"/>
    <property type="evidence" value="ECO:0007669"/>
    <property type="project" value="InterPro"/>
</dbReference>
<evidence type="ECO:0000313" key="1">
    <source>
        <dbReference type="EMBL" id="EFJ04971.1"/>
    </source>
</evidence>
<proteinExistence type="predicted"/>
<accession>D8TEE7</accession>
<dbReference type="KEGG" id="smo:SELMODRAFT_431927"/>
<gene>
    <name evidence="1" type="ORF">SELMODRAFT_431927</name>
</gene>
<sequence>MINLLDIRRMRYLSSVVNETLRLAKISPMVFRRALLDLEFNKIWSISIHVHTLWDGKSNLQTCQASNLHCSPLLRYYRMKLKDKKILKGRLAKSLEDMHSFYDHGPNVENSSIIKKSCSLAFNLSHFWHKTISNAMHQELAGNYDLQNFQEGRRFTLITASNYQDPMFLLFLHLSKSNADNFKIGNVLKS</sequence>
<protein>
    <submittedName>
        <fullName evidence="1">Uncharacterized protein</fullName>
    </submittedName>
</protein>
<dbReference type="Gramene" id="EFJ04971">
    <property type="protein sequence ID" value="EFJ04971"/>
    <property type="gene ID" value="SELMODRAFT_431927"/>
</dbReference>
<reference evidence="1 2" key="1">
    <citation type="journal article" date="2011" name="Science">
        <title>The Selaginella genome identifies genetic changes associated with the evolution of vascular plants.</title>
        <authorList>
            <person name="Banks J.A."/>
            <person name="Nishiyama T."/>
            <person name="Hasebe M."/>
            <person name="Bowman J.L."/>
            <person name="Gribskov M."/>
            <person name="dePamphilis C."/>
            <person name="Albert V.A."/>
            <person name="Aono N."/>
            <person name="Aoyama T."/>
            <person name="Ambrose B.A."/>
            <person name="Ashton N.W."/>
            <person name="Axtell M.J."/>
            <person name="Barker E."/>
            <person name="Barker M.S."/>
            <person name="Bennetzen J.L."/>
            <person name="Bonawitz N.D."/>
            <person name="Chapple C."/>
            <person name="Cheng C."/>
            <person name="Correa L.G."/>
            <person name="Dacre M."/>
            <person name="DeBarry J."/>
            <person name="Dreyer I."/>
            <person name="Elias M."/>
            <person name="Engstrom E.M."/>
            <person name="Estelle M."/>
            <person name="Feng L."/>
            <person name="Finet C."/>
            <person name="Floyd S.K."/>
            <person name="Frommer W.B."/>
            <person name="Fujita T."/>
            <person name="Gramzow L."/>
            <person name="Gutensohn M."/>
            <person name="Harholt J."/>
            <person name="Hattori M."/>
            <person name="Heyl A."/>
            <person name="Hirai T."/>
            <person name="Hiwatashi Y."/>
            <person name="Ishikawa M."/>
            <person name="Iwata M."/>
            <person name="Karol K.G."/>
            <person name="Koehler B."/>
            <person name="Kolukisaoglu U."/>
            <person name="Kubo M."/>
            <person name="Kurata T."/>
            <person name="Lalonde S."/>
            <person name="Li K."/>
            <person name="Li Y."/>
            <person name="Litt A."/>
            <person name="Lyons E."/>
            <person name="Manning G."/>
            <person name="Maruyama T."/>
            <person name="Michael T.P."/>
            <person name="Mikami K."/>
            <person name="Miyazaki S."/>
            <person name="Morinaga S."/>
            <person name="Murata T."/>
            <person name="Mueller-Roeber B."/>
            <person name="Nelson D.R."/>
            <person name="Obara M."/>
            <person name="Oguri Y."/>
            <person name="Olmstead R.G."/>
            <person name="Onodera N."/>
            <person name="Petersen B.L."/>
            <person name="Pils B."/>
            <person name="Prigge M."/>
            <person name="Rensing S.A."/>
            <person name="Riano-Pachon D.M."/>
            <person name="Roberts A.W."/>
            <person name="Sato Y."/>
            <person name="Scheller H.V."/>
            <person name="Schulz B."/>
            <person name="Schulz C."/>
            <person name="Shakirov E.V."/>
            <person name="Shibagaki N."/>
            <person name="Shinohara N."/>
            <person name="Shippen D.E."/>
            <person name="Soerensen I."/>
            <person name="Sotooka R."/>
            <person name="Sugimoto N."/>
            <person name="Sugita M."/>
            <person name="Sumikawa N."/>
            <person name="Tanurdzic M."/>
            <person name="Theissen G."/>
            <person name="Ulvskov P."/>
            <person name="Wakazuki S."/>
            <person name="Weng J.K."/>
            <person name="Willats W.W."/>
            <person name="Wipf D."/>
            <person name="Wolf P.G."/>
            <person name="Yang L."/>
            <person name="Zimmer A.D."/>
            <person name="Zhu Q."/>
            <person name="Mitros T."/>
            <person name="Hellsten U."/>
            <person name="Loque D."/>
            <person name="Otillar R."/>
            <person name="Salamov A."/>
            <person name="Schmutz J."/>
            <person name="Shapiro H."/>
            <person name="Lindquist E."/>
            <person name="Lucas S."/>
            <person name="Rokhsar D."/>
            <person name="Grigoriev I.V."/>
        </authorList>
    </citation>
    <scope>NUCLEOTIDE SEQUENCE [LARGE SCALE GENOMIC DNA]</scope>
</reference>
<evidence type="ECO:0000313" key="2">
    <source>
        <dbReference type="Proteomes" id="UP000001514"/>
    </source>
</evidence>